<keyword evidence="4 9" id="KW-0808">Transferase</keyword>
<dbReference type="InterPro" id="IPR045378">
    <property type="entry name" value="LNT_N"/>
</dbReference>
<dbReference type="HAMAP" id="MF_01148">
    <property type="entry name" value="Lnt"/>
    <property type="match status" value="1"/>
</dbReference>
<accession>A0ABP9LC90</accession>
<feature type="transmembrane region" description="Helical" evidence="9">
    <location>
        <begin position="202"/>
        <end position="220"/>
    </location>
</feature>
<evidence type="ECO:0000256" key="9">
    <source>
        <dbReference type="HAMAP-Rule" id="MF_01148"/>
    </source>
</evidence>
<organism evidence="11 12">
    <name type="scientific">[Roseibacterium] beibuensis</name>
    <dbReference type="NCBI Taxonomy" id="1193142"/>
    <lineage>
        <taxon>Bacteria</taxon>
        <taxon>Pseudomonadati</taxon>
        <taxon>Pseudomonadota</taxon>
        <taxon>Alphaproteobacteria</taxon>
        <taxon>Rhodobacterales</taxon>
        <taxon>Roseobacteraceae</taxon>
        <taxon>Roseicyclus</taxon>
    </lineage>
</organism>
<protein>
    <recommendedName>
        <fullName evidence="9">Apolipoprotein N-acyltransferase</fullName>
        <shortName evidence="9">ALP N-acyltransferase</shortName>
        <ecNumber evidence="9">2.3.1.269</ecNumber>
    </recommendedName>
</protein>
<feature type="transmembrane region" description="Helical" evidence="9">
    <location>
        <begin position="177"/>
        <end position="195"/>
    </location>
</feature>
<proteinExistence type="inferred from homology"/>
<keyword evidence="8 9" id="KW-0012">Acyltransferase</keyword>
<comment type="catalytic activity">
    <reaction evidence="9">
        <text>N-terminal S-1,2-diacyl-sn-glyceryl-L-cysteinyl-[lipoprotein] + a glycerophospholipid = N-acyl-S-1,2-diacyl-sn-glyceryl-L-cysteinyl-[lipoprotein] + a 2-acyl-sn-glycero-3-phospholipid + H(+)</text>
        <dbReference type="Rhea" id="RHEA:48228"/>
        <dbReference type="Rhea" id="RHEA-COMP:14681"/>
        <dbReference type="Rhea" id="RHEA-COMP:14684"/>
        <dbReference type="ChEBI" id="CHEBI:15378"/>
        <dbReference type="ChEBI" id="CHEBI:136912"/>
        <dbReference type="ChEBI" id="CHEBI:140656"/>
        <dbReference type="ChEBI" id="CHEBI:140657"/>
        <dbReference type="ChEBI" id="CHEBI:140660"/>
        <dbReference type="EC" id="2.3.1.269"/>
    </reaction>
</comment>
<dbReference type="InterPro" id="IPR004563">
    <property type="entry name" value="Apolipo_AcylTrfase"/>
</dbReference>
<dbReference type="PANTHER" id="PTHR38686">
    <property type="entry name" value="APOLIPOPROTEIN N-ACYLTRANSFERASE"/>
    <property type="match status" value="1"/>
</dbReference>
<comment type="similarity">
    <text evidence="2 9">Belongs to the CN hydrolase family. Apolipoprotein N-acyltransferase subfamily.</text>
</comment>
<evidence type="ECO:0000256" key="8">
    <source>
        <dbReference type="ARBA" id="ARBA00023315"/>
    </source>
</evidence>
<dbReference type="Gene3D" id="3.60.110.10">
    <property type="entry name" value="Carbon-nitrogen hydrolase"/>
    <property type="match status" value="1"/>
</dbReference>
<feature type="transmembrane region" description="Helical" evidence="9">
    <location>
        <begin position="65"/>
        <end position="83"/>
    </location>
</feature>
<keyword evidence="6 9" id="KW-1133">Transmembrane helix</keyword>
<dbReference type="NCBIfam" id="TIGR00546">
    <property type="entry name" value="lnt"/>
    <property type="match status" value="1"/>
</dbReference>
<dbReference type="PANTHER" id="PTHR38686:SF1">
    <property type="entry name" value="APOLIPOPROTEIN N-ACYLTRANSFERASE"/>
    <property type="match status" value="1"/>
</dbReference>
<name>A0ABP9LC90_9RHOB</name>
<dbReference type="Pfam" id="PF20154">
    <property type="entry name" value="LNT_N"/>
    <property type="match status" value="1"/>
</dbReference>
<evidence type="ECO:0000256" key="1">
    <source>
        <dbReference type="ARBA" id="ARBA00004651"/>
    </source>
</evidence>
<feature type="transmembrane region" description="Helical" evidence="9">
    <location>
        <begin position="39"/>
        <end position="58"/>
    </location>
</feature>
<evidence type="ECO:0000256" key="7">
    <source>
        <dbReference type="ARBA" id="ARBA00023136"/>
    </source>
</evidence>
<reference evidence="12" key="1">
    <citation type="journal article" date="2019" name="Int. J. Syst. Evol. Microbiol.">
        <title>The Global Catalogue of Microorganisms (GCM) 10K type strain sequencing project: providing services to taxonomists for standard genome sequencing and annotation.</title>
        <authorList>
            <consortium name="The Broad Institute Genomics Platform"/>
            <consortium name="The Broad Institute Genome Sequencing Center for Infectious Disease"/>
            <person name="Wu L."/>
            <person name="Ma J."/>
        </authorList>
    </citation>
    <scope>NUCLEOTIDE SEQUENCE [LARGE SCALE GENOMIC DNA]</scope>
    <source>
        <strain evidence="12">JCM 18015</strain>
    </source>
</reference>
<dbReference type="RefSeq" id="WP_259550429.1">
    <property type="nucleotide sequence ID" value="NZ_BAABHW010000002.1"/>
</dbReference>
<evidence type="ECO:0000256" key="5">
    <source>
        <dbReference type="ARBA" id="ARBA00022692"/>
    </source>
</evidence>
<dbReference type="SUPFAM" id="SSF56317">
    <property type="entry name" value="Carbon-nitrogen hydrolase"/>
    <property type="match status" value="1"/>
</dbReference>
<comment type="function">
    <text evidence="9">Catalyzes the phospholipid dependent N-acylation of the N-terminal cysteine of apolipoprotein, the last step in lipoprotein maturation.</text>
</comment>
<comment type="pathway">
    <text evidence="9">Protein modification; lipoprotein biosynthesis (N-acyl transfer).</text>
</comment>
<feature type="domain" description="CN hydrolase" evidence="10">
    <location>
        <begin position="235"/>
        <end position="479"/>
    </location>
</feature>
<keyword evidence="7 9" id="KW-0472">Membrane</keyword>
<comment type="caution">
    <text evidence="11">The sequence shown here is derived from an EMBL/GenBank/DDBJ whole genome shotgun (WGS) entry which is preliminary data.</text>
</comment>
<dbReference type="InterPro" id="IPR003010">
    <property type="entry name" value="C-N_Hydrolase"/>
</dbReference>
<evidence type="ECO:0000313" key="12">
    <source>
        <dbReference type="Proteomes" id="UP001499910"/>
    </source>
</evidence>
<dbReference type="Proteomes" id="UP001499910">
    <property type="component" value="Unassembled WGS sequence"/>
</dbReference>
<dbReference type="EC" id="2.3.1.269" evidence="9"/>
<dbReference type="CDD" id="cd07571">
    <property type="entry name" value="ALP_N-acyl_transferase"/>
    <property type="match status" value="1"/>
</dbReference>
<keyword evidence="3 9" id="KW-1003">Cell membrane</keyword>
<evidence type="ECO:0000256" key="3">
    <source>
        <dbReference type="ARBA" id="ARBA00022475"/>
    </source>
</evidence>
<dbReference type="Pfam" id="PF00795">
    <property type="entry name" value="CN_hydrolase"/>
    <property type="match status" value="1"/>
</dbReference>
<evidence type="ECO:0000313" key="11">
    <source>
        <dbReference type="EMBL" id="GAA5073306.1"/>
    </source>
</evidence>
<sequence>MIHPPAIAEWIEARTYRERLTLSALSGAVGALGLAPFNLWVFGWVGFAGLLLLASLAATARRAAWIAWFGATTYFAVALHWIVEPFFVDAARHGWMAPFALFFMAGGLALFWALPAYLARRLLPQAALGWRLAVLTGLVLLAEAARGVVLTGFPWAFPGHILIGSPFLSAAQFGGGLGLNLIVLGFAALMAGLVLRSLGWTVLSLAVAAGLSVALIAVAPTPSAQDPEAPIIRLVQPNAPQHLKWRRDMIPIFFQRGLALTAADPEIEGRTPDLVIWPETSLPQILDRSDVARAEIAGAAGAARVVVGAQRFEGVRPVNAMALLDAEGRIEAVYDKHHLVPFGEYLPYAETLSRWGLRGLAEVLPGGYVPGPGPALIELGGALGTAFPMICYEAIFPGYIREVAARPDWMLHITNDAWFGTLSGPYQHLALAQLRAAEQGLPLLRAANTGISAVIDGRGRVVAALPLGEGGLLDAALPPALPPTVYARTGDLPLVALFLLGSLAAIVAGRRSARH</sequence>
<evidence type="ECO:0000259" key="10">
    <source>
        <dbReference type="PROSITE" id="PS50263"/>
    </source>
</evidence>
<keyword evidence="12" id="KW-1185">Reference proteome</keyword>
<comment type="subcellular location">
    <subcellularLocation>
        <location evidence="1 9">Cell membrane</location>
        <topology evidence="1 9">Multi-pass membrane protein</topology>
    </subcellularLocation>
</comment>
<evidence type="ECO:0000256" key="4">
    <source>
        <dbReference type="ARBA" id="ARBA00022679"/>
    </source>
</evidence>
<dbReference type="PROSITE" id="PS50263">
    <property type="entry name" value="CN_HYDROLASE"/>
    <property type="match status" value="1"/>
</dbReference>
<gene>
    <name evidence="11" type="primary">lnt_1</name>
    <name evidence="9" type="synonym">lnt</name>
    <name evidence="11" type="ORF">GCM10023209_19040</name>
</gene>
<dbReference type="EMBL" id="BAABHW010000002">
    <property type="protein sequence ID" value="GAA5073306.1"/>
    <property type="molecule type" value="Genomic_DNA"/>
</dbReference>
<keyword evidence="5 9" id="KW-0812">Transmembrane</keyword>
<evidence type="ECO:0000256" key="6">
    <source>
        <dbReference type="ARBA" id="ARBA00022989"/>
    </source>
</evidence>
<feature type="transmembrane region" description="Helical" evidence="9">
    <location>
        <begin position="130"/>
        <end position="157"/>
    </location>
</feature>
<feature type="transmembrane region" description="Helical" evidence="9">
    <location>
        <begin position="95"/>
        <end position="118"/>
    </location>
</feature>
<dbReference type="InterPro" id="IPR036526">
    <property type="entry name" value="C-N_Hydrolase_sf"/>
</dbReference>
<evidence type="ECO:0000256" key="2">
    <source>
        <dbReference type="ARBA" id="ARBA00010065"/>
    </source>
</evidence>